<dbReference type="Pfam" id="PF00664">
    <property type="entry name" value="ABC_membrane"/>
    <property type="match status" value="1"/>
</dbReference>
<dbReference type="PROSITE" id="PS50929">
    <property type="entry name" value="ABC_TM1F"/>
    <property type="match status" value="1"/>
</dbReference>
<dbReference type="GO" id="GO:0140359">
    <property type="term" value="F:ABC-type transporter activity"/>
    <property type="evidence" value="ECO:0007669"/>
    <property type="project" value="InterPro"/>
</dbReference>
<evidence type="ECO:0000313" key="8">
    <source>
        <dbReference type="Proteomes" id="UP000472241"/>
    </source>
</evidence>
<dbReference type="AlphaFoldDB" id="A0A667GVB8"/>
<evidence type="ECO:0000256" key="4">
    <source>
        <dbReference type="ARBA" id="ARBA00023136"/>
    </source>
</evidence>
<dbReference type="Proteomes" id="UP000472241">
    <property type="component" value="Unplaced"/>
</dbReference>
<evidence type="ECO:0000256" key="5">
    <source>
        <dbReference type="SAM" id="Phobius"/>
    </source>
</evidence>
<dbReference type="InterPro" id="IPR039421">
    <property type="entry name" value="Type_1_exporter"/>
</dbReference>
<dbReference type="GO" id="GO:0016324">
    <property type="term" value="C:apical plasma membrane"/>
    <property type="evidence" value="ECO:0007669"/>
    <property type="project" value="TreeGrafter"/>
</dbReference>
<evidence type="ECO:0000256" key="3">
    <source>
        <dbReference type="ARBA" id="ARBA00022989"/>
    </source>
</evidence>
<protein>
    <recommendedName>
        <fullName evidence="6">ABC transmembrane type-1 domain-containing protein</fullName>
    </recommendedName>
</protein>
<feature type="transmembrane region" description="Helical" evidence="5">
    <location>
        <begin position="95"/>
        <end position="122"/>
    </location>
</feature>
<reference evidence="7" key="1">
    <citation type="submission" date="2025-08" db="UniProtKB">
        <authorList>
            <consortium name="Ensembl"/>
        </authorList>
    </citation>
    <scope>IDENTIFICATION</scope>
</reference>
<evidence type="ECO:0000256" key="1">
    <source>
        <dbReference type="ARBA" id="ARBA00004141"/>
    </source>
</evidence>
<dbReference type="SUPFAM" id="SSF90123">
    <property type="entry name" value="ABC transporter transmembrane region"/>
    <property type="match status" value="1"/>
</dbReference>
<evidence type="ECO:0000256" key="2">
    <source>
        <dbReference type="ARBA" id="ARBA00022692"/>
    </source>
</evidence>
<feature type="domain" description="ABC transmembrane type-1" evidence="6">
    <location>
        <begin position="1"/>
        <end position="134"/>
    </location>
</feature>
<dbReference type="Gene3D" id="1.20.1560.10">
    <property type="entry name" value="ABC transporter type 1, transmembrane domain"/>
    <property type="match status" value="1"/>
</dbReference>
<dbReference type="InterPro" id="IPR011527">
    <property type="entry name" value="ABC1_TM_dom"/>
</dbReference>
<sequence>MGLSVIISFIYGWEMTLLILSIAPILALTGMIEATAMTGFANKDKQEFKRAGKVATEAVGNIRTIVSLTREKAFEQTYEEMLQTQHRNTLKKAQIVGSCYAFSHAFVYFAYAVGFRFGVYLIQAGRMTPEGMFM</sequence>
<evidence type="ECO:0000259" key="6">
    <source>
        <dbReference type="PROSITE" id="PS50929"/>
    </source>
</evidence>
<dbReference type="InterPro" id="IPR036640">
    <property type="entry name" value="ABC1_TM_sf"/>
</dbReference>
<accession>A0A667GVB8</accession>
<proteinExistence type="predicted"/>
<dbReference type="PANTHER" id="PTHR24221:SF217">
    <property type="entry name" value="ATP-BINDING CASSETTE SUB-FAMILY B MEMBER 5"/>
    <property type="match status" value="1"/>
</dbReference>
<comment type="subcellular location">
    <subcellularLocation>
        <location evidence="1">Membrane</location>
        <topology evidence="1">Multi-pass membrane protein</topology>
    </subcellularLocation>
</comment>
<dbReference type="Ensembl" id="ENSLCNT00005013584.1">
    <property type="protein sequence ID" value="ENSLCNP00005012118.1"/>
    <property type="gene ID" value="ENSLCNG00005007946.1"/>
</dbReference>
<feature type="transmembrane region" description="Helical" evidence="5">
    <location>
        <begin position="6"/>
        <end position="28"/>
    </location>
</feature>
<keyword evidence="4 5" id="KW-0472">Membrane</keyword>
<reference evidence="7" key="2">
    <citation type="submission" date="2025-09" db="UniProtKB">
        <authorList>
            <consortium name="Ensembl"/>
        </authorList>
    </citation>
    <scope>IDENTIFICATION</scope>
</reference>
<organism evidence="7 8">
    <name type="scientific">Lynx canadensis</name>
    <name type="common">Canada lynx</name>
    <name type="synonym">Felis canadensis</name>
    <dbReference type="NCBI Taxonomy" id="61383"/>
    <lineage>
        <taxon>Eukaryota</taxon>
        <taxon>Metazoa</taxon>
        <taxon>Chordata</taxon>
        <taxon>Craniata</taxon>
        <taxon>Vertebrata</taxon>
        <taxon>Euteleostomi</taxon>
        <taxon>Mammalia</taxon>
        <taxon>Eutheria</taxon>
        <taxon>Laurasiatheria</taxon>
        <taxon>Carnivora</taxon>
        <taxon>Feliformia</taxon>
        <taxon>Felidae</taxon>
        <taxon>Felinae</taxon>
        <taxon>Lynx</taxon>
    </lineage>
</organism>
<keyword evidence="3 5" id="KW-1133">Transmembrane helix</keyword>
<name>A0A667GVB8_LYNCA</name>
<keyword evidence="8" id="KW-1185">Reference proteome</keyword>
<dbReference type="GO" id="GO:0005524">
    <property type="term" value="F:ATP binding"/>
    <property type="evidence" value="ECO:0007669"/>
    <property type="project" value="InterPro"/>
</dbReference>
<dbReference type="PANTHER" id="PTHR24221">
    <property type="entry name" value="ATP-BINDING CASSETTE SUB-FAMILY B"/>
    <property type="match status" value="1"/>
</dbReference>
<keyword evidence="2 5" id="KW-0812">Transmembrane</keyword>
<evidence type="ECO:0000313" key="7">
    <source>
        <dbReference type="Ensembl" id="ENSLCNP00005012118.1"/>
    </source>
</evidence>